<dbReference type="SUPFAM" id="SSF49313">
    <property type="entry name" value="Cadherin-like"/>
    <property type="match status" value="5"/>
</dbReference>
<dbReference type="GO" id="GO:0016342">
    <property type="term" value="C:catenin complex"/>
    <property type="evidence" value="ECO:0007669"/>
    <property type="project" value="TreeGrafter"/>
</dbReference>
<reference evidence="17" key="1">
    <citation type="submission" date="2018-06" db="EMBL/GenBank/DDBJ databases">
        <title>Genome assembly of Danube salmon.</title>
        <authorList>
            <person name="Macqueen D.J."/>
            <person name="Gundappa M.K."/>
        </authorList>
    </citation>
    <scope>NUCLEOTIDE SEQUENCE [LARGE SCALE GENOMIC DNA]</scope>
</reference>
<keyword evidence="7" id="KW-0677">Repeat</keyword>
<dbReference type="Ensembl" id="ENSHHUT00000088525.1">
    <property type="protein sequence ID" value="ENSHHUP00000085843.1"/>
    <property type="gene ID" value="ENSHHUG00000049680.1"/>
</dbReference>
<feature type="domain" description="Cadherin" evidence="15">
    <location>
        <begin position="199"/>
        <end position="310"/>
    </location>
</feature>
<feature type="compositionally biased region" description="Gly residues" evidence="13">
    <location>
        <begin position="770"/>
        <end position="779"/>
    </location>
</feature>
<dbReference type="Gene3D" id="2.60.40.60">
    <property type="entry name" value="Cadherins"/>
    <property type="match status" value="5"/>
</dbReference>
<dbReference type="GeneTree" id="ENSGT00940000161589"/>
<evidence type="ECO:0000256" key="6">
    <source>
        <dbReference type="ARBA" id="ARBA00022729"/>
    </source>
</evidence>
<dbReference type="PANTHER" id="PTHR24027">
    <property type="entry name" value="CADHERIN-23"/>
    <property type="match status" value="1"/>
</dbReference>
<dbReference type="GO" id="GO:0005509">
    <property type="term" value="F:calcium ion binding"/>
    <property type="evidence" value="ECO:0007669"/>
    <property type="project" value="UniProtKB-UniRule"/>
</dbReference>
<keyword evidence="14" id="KW-0812">Transmembrane</keyword>
<dbReference type="FunFam" id="2.60.40.60:FF:000011">
    <property type="entry name" value="Cadherin 1"/>
    <property type="match status" value="1"/>
</dbReference>
<evidence type="ECO:0000256" key="4">
    <source>
        <dbReference type="ARBA" id="ARBA00022490"/>
    </source>
</evidence>
<proteinExistence type="predicted"/>
<dbReference type="GO" id="GO:0000902">
    <property type="term" value="P:cell morphogenesis"/>
    <property type="evidence" value="ECO:0007669"/>
    <property type="project" value="TreeGrafter"/>
</dbReference>
<dbReference type="InterPro" id="IPR015919">
    <property type="entry name" value="Cadherin-like_sf"/>
</dbReference>
<dbReference type="CDD" id="cd11304">
    <property type="entry name" value="Cadherin_repeat"/>
    <property type="match status" value="4"/>
</dbReference>
<comment type="subcellular location">
    <subcellularLocation>
        <location evidence="1">Cell membrane</location>
    </subcellularLocation>
    <subcellularLocation>
        <location evidence="2">Cytoplasm</location>
    </subcellularLocation>
</comment>
<accession>A0A4W5RIQ8</accession>
<keyword evidence="8 12" id="KW-0106">Calcium</keyword>
<reference evidence="16" key="3">
    <citation type="submission" date="2025-09" db="UniProtKB">
        <authorList>
            <consortium name="Ensembl"/>
        </authorList>
    </citation>
    <scope>IDENTIFICATION</scope>
</reference>
<dbReference type="InterPro" id="IPR039808">
    <property type="entry name" value="Cadherin"/>
</dbReference>
<dbReference type="InterPro" id="IPR027397">
    <property type="entry name" value="Catenin-bd_sf"/>
</dbReference>
<dbReference type="InterPro" id="IPR020894">
    <property type="entry name" value="Cadherin_CS"/>
</dbReference>
<dbReference type="GO" id="GO:0007043">
    <property type="term" value="P:cell-cell junction assembly"/>
    <property type="evidence" value="ECO:0007669"/>
    <property type="project" value="TreeGrafter"/>
</dbReference>
<keyword evidence="11" id="KW-0325">Glycoprotein</keyword>
<evidence type="ECO:0000256" key="5">
    <source>
        <dbReference type="ARBA" id="ARBA00022723"/>
    </source>
</evidence>
<feature type="domain" description="Cadherin" evidence="15">
    <location>
        <begin position="311"/>
        <end position="434"/>
    </location>
</feature>
<dbReference type="SMART" id="SM00112">
    <property type="entry name" value="CA"/>
    <property type="match status" value="4"/>
</dbReference>
<evidence type="ECO:0000256" key="3">
    <source>
        <dbReference type="ARBA" id="ARBA00022475"/>
    </source>
</evidence>
<dbReference type="GO" id="GO:0044331">
    <property type="term" value="P:cell-cell adhesion mediated by cadherin"/>
    <property type="evidence" value="ECO:0007669"/>
    <property type="project" value="TreeGrafter"/>
</dbReference>
<evidence type="ECO:0000256" key="2">
    <source>
        <dbReference type="ARBA" id="ARBA00004496"/>
    </source>
</evidence>
<dbReference type="GO" id="GO:0008013">
    <property type="term" value="F:beta-catenin binding"/>
    <property type="evidence" value="ECO:0007669"/>
    <property type="project" value="TreeGrafter"/>
</dbReference>
<dbReference type="PRINTS" id="PR00205">
    <property type="entry name" value="CADHERIN"/>
</dbReference>
<evidence type="ECO:0000256" key="10">
    <source>
        <dbReference type="ARBA" id="ARBA00023136"/>
    </source>
</evidence>
<keyword evidence="9" id="KW-0130">Cell adhesion</keyword>
<evidence type="ECO:0000313" key="17">
    <source>
        <dbReference type="Proteomes" id="UP000314982"/>
    </source>
</evidence>
<dbReference type="PANTHER" id="PTHR24027:SF78">
    <property type="entry name" value="CADHERIN-LIKE PROTEIN 26"/>
    <property type="match status" value="1"/>
</dbReference>
<sequence>MTAAWSHGVYTCILLFVQMNVVPSGIWKLLPRMNQTLLISFDFPMMSSKEALSFKVSVMVALALAHDTGNYIMNKREKRELLVRSKRRWVLSTIELVEEDPGPFPKIATQIFNDRTPMLKNTYQFRISGTGVAEEPIGVFSIGDTDGVVYVHKPIDRETYPFFHINFDIMDKETGNPVDRTLGFDVAIKDINDNAPYFEDLVTKVSVKESLPEGYLPVPLTARDRDEANTENSTISIRVLSQEPAEPQIKLKQVEGTKMSQLTFTGCFDYDKVKTYKVVVEAKDHGKPALSSTAVVSIQIMDSNTHQPVFKNKTYNTQIMEMESNREILRVAVTDADTPNTPAWRAVYSIVKGNEEGNYKIETDPKTNEGILTVIKGKDFEKTTVTNVEIAVENEEPLFVCGSGGAISPKTLTALPQKVNVAVKVIDVNDPPEFDKKVVDVYVKEEEVTGKVLYTPKVTDVDSDVGKIRYELVEDPAGWVTIDNKTGAVTTVKKMDRESPHVNKDNIYTILIHAIDDGTPPATATGTILVHLGDINDNIPSVVKKELVMCGNNVIVPVEDKDKPPFGCPCSFSLGVDNGDKTLKSHWKLDPANGMQAGLVSLKTLPYGNYTVPLVILDQQGQEAQDIVQVIVCDCEKGDKCRASLPRSSSLASAAIGLLLAGLLLLLLLLLFLLLCECGGKTFTHLPLNLQEEGNQTLIKYNEEAGGSACKGEPVLILTPTAPNREVIDGMKQATPGIPFTQKTNEMTQETNEMYRTTGRTIVSQVSSSGEGGFPGGGTFQRMGEANGTLRSQGGRGMYQTTSRNNTMRSNSSRYSRSFGLLSNQHISEHIDRKLHMIGDEVDYQPYEYGFEGTGSKCQSLDELSLNNLDDNLEFLGDLGSKFNTLGGICRQDMQERNIRL</sequence>
<dbReference type="Pfam" id="PF00028">
    <property type="entry name" value="Cadherin"/>
    <property type="match status" value="3"/>
</dbReference>
<keyword evidence="3" id="KW-1003">Cell membrane</keyword>
<dbReference type="STRING" id="62062.ENSHHUP00000085843"/>
<protein>
    <submittedName>
        <fullName evidence="16">Cadherin 26, tandem duplicate 1</fullName>
    </submittedName>
</protein>
<evidence type="ECO:0000256" key="9">
    <source>
        <dbReference type="ARBA" id="ARBA00022889"/>
    </source>
</evidence>
<dbReference type="Proteomes" id="UP000314982">
    <property type="component" value="Unassembled WGS sequence"/>
</dbReference>
<dbReference type="GO" id="GO:0060027">
    <property type="term" value="P:convergent extension involved in gastrulation"/>
    <property type="evidence" value="ECO:0007669"/>
    <property type="project" value="UniProtKB-ARBA"/>
</dbReference>
<dbReference type="InterPro" id="IPR002126">
    <property type="entry name" value="Cadherin-like_dom"/>
</dbReference>
<evidence type="ECO:0000256" key="12">
    <source>
        <dbReference type="PROSITE-ProRule" id="PRU00043"/>
    </source>
</evidence>
<keyword evidence="10 14" id="KW-0472">Membrane</keyword>
<dbReference type="GO" id="GO:0005737">
    <property type="term" value="C:cytoplasm"/>
    <property type="evidence" value="ECO:0007669"/>
    <property type="project" value="UniProtKB-SubCell"/>
</dbReference>
<evidence type="ECO:0000256" key="13">
    <source>
        <dbReference type="SAM" id="MobiDB-lite"/>
    </source>
</evidence>
<keyword evidence="14" id="KW-1133">Transmembrane helix</keyword>
<feature type="region of interest" description="Disordered" evidence="13">
    <location>
        <begin position="766"/>
        <end position="814"/>
    </location>
</feature>
<keyword evidence="4" id="KW-0963">Cytoplasm</keyword>
<dbReference type="GO" id="GO:0007156">
    <property type="term" value="P:homophilic cell adhesion via plasma membrane adhesion molecules"/>
    <property type="evidence" value="ECO:0007669"/>
    <property type="project" value="InterPro"/>
</dbReference>
<dbReference type="AlphaFoldDB" id="A0A4W5RIQ8"/>
<dbReference type="GO" id="GO:0016477">
    <property type="term" value="P:cell migration"/>
    <property type="evidence" value="ECO:0007669"/>
    <property type="project" value="TreeGrafter"/>
</dbReference>
<dbReference type="GO" id="GO:0005912">
    <property type="term" value="C:adherens junction"/>
    <property type="evidence" value="ECO:0007669"/>
    <property type="project" value="TreeGrafter"/>
</dbReference>
<feature type="domain" description="Cadherin" evidence="15">
    <location>
        <begin position="435"/>
        <end position="542"/>
    </location>
</feature>
<dbReference type="FunFam" id="2.60.40.60:FF:000095">
    <property type="entry name" value="Cadherin 13"/>
    <property type="match status" value="1"/>
</dbReference>
<evidence type="ECO:0000259" key="15">
    <source>
        <dbReference type="PROSITE" id="PS50268"/>
    </source>
</evidence>
<evidence type="ECO:0000256" key="8">
    <source>
        <dbReference type="ARBA" id="ARBA00022837"/>
    </source>
</evidence>
<evidence type="ECO:0000256" key="11">
    <source>
        <dbReference type="ARBA" id="ARBA00023180"/>
    </source>
</evidence>
<evidence type="ECO:0000256" key="1">
    <source>
        <dbReference type="ARBA" id="ARBA00004236"/>
    </source>
</evidence>
<evidence type="ECO:0000256" key="7">
    <source>
        <dbReference type="ARBA" id="ARBA00022737"/>
    </source>
</evidence>
<organism evidence="16 17">
    <name type="scientific">Hucho hucho</name>
    <name type="common">huchen</name>
    <dbReference type="NCBI Taxonomy" id="62062"/>
    <lineage>
        <taxon>Eukaryota</taxon>
        <taxon>Metazoa</taxon>
        <taxon>Chordata</taxon>
        <taxon>Craniata</taxon>
        <taxon>Vertebrata</taxon>
        <taxon>Euteleostomi</taxon>
        <taxon>Actinopterygii</taxon>
        <taxon>Neopterygii</taxon>
        <taxon>Teleostei</taxon>
        <taxon>Protacanthopterygii</taxon>
        <taxon>Salmoniformes</taxon>
        <taxon>Salmonidae</taxon>
        <taxon>Salmoninae</taxon>
        <taxon>Hucho</taxon>
    </lineage>
</organism>
<keyword evidence="5" id="KW-0479">Metal-binding</keyword>
<dbReference type="Gene3D" id="4.10.900.10">
    <property type="entry name" value="TCF3-CBD (Catenin binding domain)"/>
    <property type="match status" value="1"/>
</dbReference>
<reference evidence="16" key="2">
    <citation type="submission" date="2025-08" db="UniProtKB">
        <authorList>
            <consortium name="Ensembl"/>
        </authorList>
    </citation>
    <scope>IDENTIFICATION</scope>
</reference>
<dbReference type="FunFam" id="2.60.40.60:FF:000019">
    <property type="entry name" value="Cadherin 2"/>
    <property type="match status" value="1"/>
</dbReference>
<dbReference type="GO" id="GO:0034332">
    <property type="term" value="P:adherens junction organization"/>
    <property type="evidence" value="ECO:0007669"/>
    <property type="project" value="TreeGrafter"/>
</dbReference>
<dbReference type="PROSITE" id="PS00232">
    <property type="entry name" value="CADHERIN_1"/>
    <property type="match status" value="1"/>
</dbReference>
<dbReference type="GO" id="GO:0016339">
    <property type="term" value="P:calcium-dependent cell-cell adhesion via plasma membrane cell adhesion molecules"/>
    <property type="evidence" value="ECO:0007669"/>
    <property type="project" value="TreeGrafter"/>
</dbReference>
<feature type="compositionally biased region" description="Low complexity" evidence="13">
    <location>
        <begin position="801"/>
        <end position="814"/>
    </location>
</feature>
<feature type="domain" description="Cadherin" evidence="15">
    <location>
        <begin position="114"/>
        <end position="198"/>
    </location>
</feature>
<dbReference type="PROSITE" id="PS50268">
    <property type="entry name" value="CADHERIN_2"/>
    <property type="match status" value="4"/>
</dbReference>
<evidence type="ECO:0000313" key="16">
    <source>
        <dbReference type="Ensembl" id="ENSHHUP00000085843.1"/>
    </source>
</evidence>
<feature type="transmembrane region" description="Helical" evidence="14">
    <location>
        <begin position="651"/>
        <end position="675"/>
    </location>
</feature>
<evidence type="ECO:0000256" key="14">
    <source>
        <dbReference type="SAM" id="Phobius"/>
    </source>
</evidence>
<keyword evidence="17" id="KW-1185">Reference proteome</keyword>
<name>A0A4W5RIQ8_9TELE</name>
<dbReference type="GO" id="GO:0045296">
    <property type="term" value="F:cadherin binding"/>
    <property type="evidence" value="ECO:0007669"/>
    <property type="project" value="TreeGrafter"/>
</dbReference>
<keyword evidence="6" id="KW-0732">Signal</keyword>